<dbReference type="GO" id="GO:0005576">
    <property type="term" value="C:extracellular region"/>
    <property type="evidence" value="ECO:0007669"/>
    <property type="project" value="UniProtKB-SubCell"/>
</dbReference>
<dbReference type="Pfam" id="PF03098">
    <property type="entry name" value="An_peroxidase"/>
    <property type="match status" value="1"/>
</dbReference>
<evidence type="ECO:0000256" key="3">
    <source>
        <dbReference type="ARBA" id="ARBA00022559"/>
    </source>
</evidence>
<reference evidence="5" key="1">
    <citation type="journal article" date="2020" name="bioRxiv">
        <title>Chromosome-level reference genome of the European wasp spider Argiope bruennichi: a resource for studies on range expansion and evolutionary adaptation.</title>
        <authorList>
            <person name="Sheffer M.M."/>
            <person name="Hoppe A."/>
            <person name="Krehenwinkel H."/>
            <person name="Uhl G."/>
            <person name="Kuss A.W."/>
            <person name="Jensen L."/>
            <person name="Jensen C."/>
            <person name="Gillespie R.G."/>
            <person name="Hoff K.J."/>
            <person name="Prost S."/>
        </authorList>
    </citation>
    <scope>NUCLEOTIDE SEQUENCE</scope>
</reference>
<keyword evidence="6" id="KW-1185">Reference proteome</keyword>
<accession>A0A8T0F462</accession>
<dbReference type="GO" id="GO:0020037">
    <property type="term" value="F:heme binding"/>
    <property type="evidence" value="ECO:0007669"/>
    <property type="project" value="InterPro"/>
</dbReference>
<keyword evidence="3 5" id="KW-0575">Peroxidase</keyword>
<dbReference type="Gene3D" id="1.10.640.10">
    <property type="entry name" value="Haem peroxidase domain superfamily, animal type"/>
    <property type="match status" value="1"/>
</dbReference>
<keyword evidence="4" id="KW-0325">Glycoprotein</keyword>
<dbReference type="PROSITE" id="PS50292">
    <property type="entry name" value="PEROXIDASE_3"/>
    <property type="match status" value="1"/>
</dbReference>
<comment type="subcellular location">
    <subcellularLocation>
        <location evidence="1">Secreted</location>
    </subcellularLocation>
</comment>
<name>A0A8T0F462_ARGBR</name>
<evidence type="ECO:0000313" key="5">
    <source>
        <dbReference type="EMBL" id="KAF8784199.1"/>
    </source>
</evidence>
<organism evidence="5 6">
    <name type="scientific">Argiope bruennichi</name>
    <name type="common">Wasp spider</name>
    <name type="synonym">Aranea bruennichi</name>
    <dbReference type="NCBI Taxonomy" id="94029"/>
    <lineage>
        <taxon>Eukaryota</taxon>
        <taxon>Metazoa</taxon>
        <taxon>Ecdysozoa</taxon>
        <taxon>Arthropoda</taxon>
        <taxon>Chelicerata</taxon>
        <taxon>Arachnida</taxon>
        <taxon>Araneae</taxon>
        <taxon>Araneomorphae</taxon>
        <taxon>Entelegynae</taxon>
        <taxon>Araneoidea</taxon>
        <taxon>Araneidae</taxon>
        <taxon>Argiope</taxon>
    </lineage>
</organism>
<evidence type="ECO:0000313" key="6">
    <source>
        <dbReference type="Proteomes" id="UP000807504"/>
    </source>
</evidence>
<dbReference type="PANTHER" id="PTHR11475:SF4">
    <property type="entry name" value="CHORION PEROXIDASE"/>
    <property type="match status" value="1"/>
</dbReference>
<dbReference type="PANTHER" id="PTHR11475">
    <property type="entry name" value="OXIDASE/PEROXIDASE"/>
    <property type="match status" value="1"/>
</dbReference>
<sequence length="96" mass="10823">MTPFRSVEDVDIWVGIQLENHMPGSILGPSAVCIIAKQFYFSQKGDRLFFNHEGLLAPFTADQRSTIKNTSLGRILCDNTNIRHIPKNTFFLPSAK</sequence>
<dbReference type="GO" id="GO:0006979">
    <property type="term" value="P:response to oxidative stress"/>
    <property type="evidence" value="ECO:0007669"/>
    <property type="project" value="InterPro"/>
</dbReference>
<dbReference type="InterPro" id="IPR037120">
    <property type="entry name" value="Haem_peroxidase_sf_animal"/>
</dbReference>
<gene>
    <name evidence="5" type="ORF">HNY73_011572</name>
</gene>
<keyword evidence="2" id="KW-0964">Secreted</keyword>
<dbReference type="InterPro" id="IPR019791">
    <property type="entry name" value="Haem_peroxidase_animal"/>
</dbReference>
<evidence type="ECO:0000256" key="1">
    <source>
        <dbReference type="ARBA" id="ARBA00004613"/>
    </source>
</evidence>
<protein>
    <submittedName>
        <fullName evidence="5">Peroxidase like protein</fullName>
    </submittedName>
</protein>
<comment type="caution">
    <text evidence="5">The sequence shown here is derived from an EMBL/GenBank/DDBJ whole genome shotgun (WGS) entry which is preliminary data.</text>
</comment>
<keyword evidence="3 5" id="KW-0560">Oxidoreductase</keyword>
<dbReference type="InterPro" id="IPR010255">
    <property type="entry name" value="Haem_peroxidase_sf"/>
</dbReference>
<dbReference type="GO" id="GO:0004601">
    <property type="term" value="F:peroxidase activity"/>
    <property type="evidence" value="ECO:0007669"/>
    <property type="project" value="UniProtKB-KW"/>
</dbReference>
<dbReference type="AlphaFoldDB" id="A0A8T0F462"/>
<dbReference type="SUPFAM" id="SSF48113">
    <property type="entry name" value="Heme-dependent peroxidases"/>
    <property type="match status" value="1"/>
</dbReference>
<dbReference type="Proteomes" id="UP000807504">
    <property type="component" value="Unassembled WGS sequence"/>
</dbReference>
<reference evidence="5" key="2">
    <citation type="submission" date="2020-06" db="EMBL/GenBank/DDBJ databases">
        <authorList>
            <person name="Sheffer M."/>
        </authorList>
    </citation>
    <scope>NUCLEOTIDE SEQUENCE</scope>
</reference>
<evidence type="ECO:0000256" key="4">
    <source>
        <dbReference type="ARBA" id="ARBA00023180"/>
    </source>
</evidence>
<evidence type="ECO:0000256" key="2">
    <source>
        <dbReference type="ARBA" id="ARBA00022525"/>
    </source>
</evidence>
<dbReference type="EMBL" id="JABXBU010000168">
    <property type="protein sequence ID" value="KAF8784199.1"/>
    <property type="molecule type" value="Genomic_DNA"/>
</dbReference>
<proteinExistence type="predicted"/>